<evidence type="ECO:0000313" key="4">
    <source>
        <dbReference type="Proteomes" id="UP000807769"/>
    </source>
</evidence>
<comment type="caution">
    <text evidence="3">The sequence shown here is derived from an EMBL/GenBank/DDBJ whole genome shotgun (WGS) entry which is preliminary data.</text>
</comment>
<accession>A0A9P7DZV8</accession>
<feature type="signal peptide" evidence="2">
    <location>
        <begin position="1"/>
        <end position="20"/>
    </location>
</feature>
<dbReference type="Proteomes" id="UP000807769">
    <property type="component" value="Unassembled WGS sequence"/>
</dbReference>
<feature type="chain" id="PRO_5040163275" evidence="2">
    <location>
        <begin position="21"/>
        <end position="254"/>
    </location>
</feature>
<gene>
    <name evidence="3" type="ORF">BJ212DRAFT_1303554</name>
</gene>
<dbReference type="RefSeq" id="XP_041188017.1">
    <property type="nucleotide sequence ID" value="XM_041333437.1"/>
</dbReference>
<keyword evidence="1" id="KW-0472">Membrane</keyword>
<keyword evidence="1" id="KW-0812">Transmembrane</keyword>
<feature type="transmembrane region" description="Helical" evidence="1">
    <location>
        <begin position="203"/>
        <end position="223"/>
    </location>
</feature>
<sequence>MLTHTWTSVLTLLLWNFSRPTINDTQAAALLQTFWIATNAALKLQWQQQLAADKLIAAERRRLLIEEDAQCLLAQQINDTAIAAEEKKKNCIHHIPIPDRPRPQCNAAKSVLISDFALCKLDKAQFVELYYWMNRGLAAAHLNYCTLDDDSLMPTAGADSSTTWTSASASWPTAGVIADHLLSTVDFSRAVPCFITSLQERGWVNSCIVMLANFFMALMMMFLNSAPFSPTRKNNVGLGIKPYPSQMAPGTSPF</sequence>
<dbReference type="AlphaFoldDB" id="A0A9P7DZV8"/>
<keyword evidence="2" id="KW-0732">Signal</keyword>
<evidence type="ECO:0000256" key="2">
    <source>
        <dbReference type="SAM" id="SignalP"/>
    </source>
</evidence>
<dbReference type="GeneID" id="64627454"/>
<protein>
    <submittedName>
        <fullName evidence="3">Uncharacterized protein</fullName>
    </submittedName>
</protein>
<proteinExistence type="predicted"/>
<reference evidence="3" key="1">
    <citation type="journal article" date="2020" name="New Phytol.">
        <title>Comparative genomics reveals dynamic genome evolution in host specialist ectomycorrhizal fungi.</title>
        <authorList>
            <person name="Lofgren L.A."/>
            <person name="Nguyen N.H."/>
            <person name="Vilgalys R."/>
            <person name="Ruytinx J."/>
            <person name="Liao H.L."/>
            <person name="Branco S."/>
            <person name="Kuo A."/>
            <person name="LaButti K."/>
            <person name="Lipzen A."/>
            <person name="Andreopoulos W."/>
            <person name="Pangilinan J."/>
            <person name="Riley R."/>
            <person name="Hundley H."/>
            <person name="Na H."/>
            <person name="Barry K."/>
            <person name="Grigoriev I.V."/>
            <person name="Stajich J.E."/>
            <person name="Kennedy P.G."/>
        </authorList>
    </citation>
    <scope>NUCLEOTIDE SEQUENCE</scope>
    <source>
        <strain evidence="3">MN1</strain>
    </source>
</reference>
<organism evidence="3 4">
    <name type="scientific">Suillus subaureus</name>
    <dbReference type="NCBI Taxonomy" id="48587"/>
    <lineage>
        <taxon>Eukaryota</taxon>
        <taxon>Fungi</taxon>
        <taxon>Dikarya</taxon>
        <taxon>Basidiomycota</taxon>
        <taxon>Agaricomycotina</taxon>
        <taxon>Agaricomycetes</taxon>
        <taxon>Agaricomycetidae</taxon>
        <taxon>Boletales</taxon>
        <taxon>Suillineae</taxon>
        <taxon>Suillaceae</taxon>
        <taxon>Suillus</taxon>
    </lineage>
</organism>
<evidence type="ECO:0000256" key="1">
    <source>
        <dbReference type="SAM" id="Phobius"/>
    </source>
</evidence>
<keyword evidence="4" id="KW-1185">Reference proteome</keyword>
<keyword evidence="1" id="KW-1133">Transmembrane helix</keyword>
<evidence type="ECO:0000313" key="3">
    <source>
        <dbReference type="EMBL" id="KAG1807348.1"/>
    </source>
</evidence>
<dbReference type="OrthoDB" id="2688210at2759"/>
<dbReference type="EMBL" id="JABBWG010000044">
    <property type="protein sequence ID" value="KAG1807348.1"/>
    <property type="molecule type" value="Genomic_DNA"/>
</dbReference>
<name>A0A9P7DZV8_9AGAM</name>